<protein>
    <submittedName>
        <fullName evidence="1">Uncharacterized protein</fullName>
    </submittedName>
</protein>
<dbReference type="Proteomes" id="UP001302126">
    <property type="component" value="Unassembled WGS sequence"/>
</dbReference>
<evidence type="ECO:0000313" key="2">
    <source>
        <dbReference type="Proteomes" id="UP001302126"/>
    </source>
</evidence>
<reference evidence="1" key="1">
    <citation type="journal article" date="2023" name="Mol. Phylogenet. Evol.">
        <title>Genome-scale phylogeny and comparative genomics of the fungal order Sordariales.</title>
        <authorList>
            <person name="Hensen N."/>
            <person name="Bonometti L."/>
            <person name="Westerberg I."/>
            <person name="Brannstrom I.O."/>
            <person name="Guillou S."/>
            <person name="Cros-Aarteil S."/>
            <person name="Calhoun S."/>
            <person name="Haridas S."/>
            <person name="Kuo A."/>
            <person name="Mondo S."/>
            <person name="Pangilinan J."/>
            <person name="Riley R."/>
            <person name="LaButti K."/>
            <person name="Andreopoulos B."/>
            <person name="Lipzen A."/>
            <person name="Chen C."/>
            <person name="Yan M."/>
            <person name="Daum C."/>
            <person name="Ng V."/>
            <person name="Clum A."/>
            <person name="Steindorff A."/>
            <person name="Ohm R.A."/>
            <person name="Martin F."/>
            <person name="Silar P."/>
            <person name="Natvig D.O."/>
            <person name="Lalanne C."/>
            <person name="Gautier V."/>
            <person name="Ament-Velasquez S.L."/>
            <person name="Kruys A."/>
            <person name="Hutchinson M.I."/>
            <person name="Powell A.J."/>
            <person name="Barry K."/>
            <person name="Miller A.N."/>
            <person name="Grigoriev I.V."/>
            <person name="Debuchy R."/>
            <person name="Gladieux P."/>
            <person name="Hiltunen Thoren M."/>
            <person name="Johannesson H."/>
        </authorList>
    </citation>
    <scope>NUCLEOTIDE SEQUENCE</scope>
    <source>
        <strain evidence="1">PSN309</strain>
    </source>
</reference>
<dbReference type="AlphaFoldDB" id="A0AAN6WX22"/>
<evidence type="ECO:0000313" key="1">
    <source>
        <dbReference type="EMBL" id="KAK4189750.1"/>
    </source>
</evidence>
<gene>
    <name evidence="1" type="ORF">QBC35DRAFT_128764</name>
</gene>
<accession>A0AAN6WX22</accession>
<comment type="caution">
    <text evidence="1">The sequence shown here is derived from an EMBL/GenBank/DDBJ whole genome shotgun (WGS) entry which is preliminary data.</text>
</comment>
<reference evidence="1" key="2">
    <citation type="submission" date="2023-05" db="EMBL/GenBank/DDBJ databases">
        <authorList>
            <consortium name="Lawrence Berkeley National Laboratory"/>
            <person name="Steindorff A."/>
            <person name="Hensen N."/>
            <person name="Bonometti L."/>
            <person name="Westerberg I."/>
            <person name="Brannstrom I.O."/>
            <person name="Guillou S."/>
            <person name="Cros-Aarteil S."/>
            <person name="Calhoun S."/>
            <person name="Haridas S."/>
            <person name="Kuo A."/>
            <person name="Mondo S."/>
            <person name="Pangilinan J."/>
            <person name="Riley R."/>
            <person name="Labutti K."/>
            <person name="Andreopoulos B."/>
            <person name="Lipzen A."/>
            <person name="Chen C."/>
            <person name="Yanf M."/>
            <person name="Daum C."/>
            <person name="Ng V."/>
            <person name="Clum A."/>
            <person name="Ohm R."/>
            <person name="Martin F."/>
            <person name="Silar P."/>
            <person name="Natvig D."/>
            <person name="Lalanne C."/>
            <person name="Gautier V."/>
            <person name="Ament-Velasquez S.L."/>
            <person name="Kruys A."/>
            <person name="Hutchinson M.I."/>
            <person name="Powell A.J."/>
            <person name="Barry K."/>
            <person name="Miller A.N."/>
            <person name="Grigoriev I.V."/>
            <person name="Debuchy R."/>
            <person name="Gladieux P."/>
            <person name="Thoren M.H."/>
            <person name="Johannesson H."/>
        </authorList>
    </citation>
    <scope>NUCLEOTIDE SEQUENCE</scope>
    <source>
        <strain evidence="1">PSN309</strain>
    </source>
</reference>
<sequence>MIFQFPPLLVGLGFVEKIQAMLVLNTFHHGLTFHGLGDMAVFGVSEAVTANFIPAFTNNWVRIKPSVLNVSSAMLTSLFSFTRDVNNFLFELGHPGSPKQVQNSFNVLFA</sequence>
<proteinExistence type="predicted"/>
<dbReference type="EMBL" id="MU864372">
    <property type="protein sequence ID" value="KAK4189750.1"/>
    <property type="molecule type" value="Genomic_DNA"/>
</dbReference>
<keyword evidence="2" id="KW-1185">Reference proteome</keyword>
<name>A0AAN6WX22_9PEZI</name>
<organism evidence="1 2">
    <name type="scientific">Podospora australis</name>
    <dbReference type="NCBI Taxonomy" id="1536484"/>
    <lineage>
        <taxon>Eukaryota</taxon>
        <taxon>Fungi</taxon>
        <taxon>Dikarya</taxon>
        <taxon>Ascomycota</taxon>
        <taxon>Pezizomycotina</taxon>
        <taxon>Sordariomycetes</taxon>
        <taxon>Sordariomycetidae</taxon>
        <taxon>Sordariales</taxon>
        <taxon>Podosporaceae</taxon>
        <taxon>Podospora</taxon>
    </lineage>
</organism>